<dbReference type="AlphaFoldDB" id="A0A367K5J8"/>
<dbReference type="InterPro" id="IPR001709">
    <property type="entry name" value="Flavoprot_Pyr_Nucl_cyt_Rdtase"/>
</dbReference>
<comment type="catalytic activity">
    <reaction evidence="10 12">
        <text>2 Fe(III)-[cytochrome b5] + NADH = 2 Fe(II)-[cytochrome b5] + NAD(+) + H(+)</text>
        <dbReference type="Rhea" id="RHEA:46680"/>
        <dbReference type="Rhea" id="RHEA-COMP:10438"/>
        <dbReference type="Rhea" id="RHEA-COMP:10439"/>
        <dbReference type="ChEBI" id="CHEBI:15378"/>
        <dbReference type="ChEBI" id="CHEBI:29033"/>
        <dbReference type="ChEBI" id="CHEBI:29034"/>
        <dbReference type="ChEBI" id="CHEBI:57540"/>
        <dbReference type="ChEBI" id="CHEBI:57945"/>
        <dbReference type="EC" id="1.6.2.2"/>
    </reaction>
</comment>
<keyword evidence="15" id="KW-1185">Reference proteome</keyword>
<dbReference type="CDD" id="cd06183">
    <property type="entry name" value="cyt_b5_reduct_like"/>
    <property type="match status" value="1"/>
</dbReference>
<dbReference type="GO" id="GO:0090524">
    <property type="term" value="F:cytochrome-b5 reductase activity, acting on NADH"/>
    <property type="evidence" value="ECO:0007669"/>
    <property type="project" value="UniProtKB-EC"/>
</dbReference>
<dbReference type="InterPro" id="IPR001433">
    <property type="entry name" value="OxRdtase_FAD/NAD-bd"/>
</dbReference>
<evidence type="ECO:0000256" key="2">
    <source>
        <dbReference type="ARBA" id="ARBA00004572"/>
    </source>
</evidence>
<feature type="binding site" evidence="11">
    <location>
        <position position="210"/>
    </location>
    <ligand>
        <name>FAD</name>
        <dbReference type="ChEBI" id="CHEBI:57692"/>
    </ligand>
</feature>
<keyword evidence="7 12" id="KW-0560">Oxidoreductase</keyword>
<evidence type="ECO:0000313" key="15">
    <source>
        <dbReference type="Proteomes" id="UP000253551"/>
    </source>
</evidence>
<keyword evidence="5" id="KW-0472">Membrane</keyword>
<evidence type="ECO:0000256" key="5">
    <source>
        <dbReference type="ARBA" id="ARBA00022787"/>
    </source>
</evidence>
<dbReference type="EMBL" id="PJQM01002172">
    <property type="protein sequence ID" value="RCH97532.1"/>
    <property type="molecule type" value="Genomic_DNA"/>
</dbReference>
<dbReference type="SUPFAM" id="SSF52343">
    <property type="entry name" value="Ferredoxin reductase-like, C-terminal NADP-linked domain"/>
    <property type="match status" value="1"/>
</dbReference>
<feature type="binding site" evidence="11">
    <location>
        <position position="159"/>
    </location>
    <ligand>
        <name>FAD</name>
        <dbReference type="ChEBI" id="CHEBI:57692"/>
    </ligand>
</feature>
<protein>
    <recommendedName>
        <fullName evidence="12">NADH-cytochrome b5 reductase</fullName>
        <ecNumber evidence="12">1.6.2.2</ecNumber>
    </recommendedName>
</protein>
<dbReference type="PROSITE" id="PS51384">
    <property type="entry name" value="FAD_FR"/>
    <property type="match status" value="1"/>
</dbReference>
<evidence type="ECO:0000256" key="3">
    <source>
        <dbReference type="ARBA" id="ARBA00006105"/>
    </source>
</evidence>
<evidence type="ECO:0000256" key="6">
    <source>
        <dbReference type="ARBA" id="ARBA00022827"/>
    </source>
</evidence>
<sequence>MRFASPAMTGALRATVQNPARMSYKRQTLGGLRHYASQAEPKKGGSKILFATLLGAGVVGGLAYNSSQTKVVPVVGAEQAKEKPTAFNPEAFISLKLIEVEPVSHDTKLFRFAIPEGTSAGLPVASCVVAKHQEEGKKPIIRPYTPVSDQHAEGHVDFIIKKYDTGKLTPVIHDMKPGDTLQFKGPISKYDWETKQKSNVGMVAGGSGITPMLQVIRRVFDEKSTDKKTKVTLIFANRTEGDILLKDELDKIAKQHPDRFKVIYALDKAPENWDGIVGYVTKDVIEKNFPSPKDEDSVIMVCGPPPMVRSLAGDKDGMKQGELSGILKELGYSQGNVFKF</sequence>
<dbReference type="PRINTS" id="PR00406">
    <property type="entry name" value="CYTB5RDTASE"/>
</dbReference>
<proteinExistence type="inferred from homology"/>
<dbReference type="InterPro" id="IPR001834">
    <property type="entry name" value="CBR-like"/>
</dbReference>
<evidence type="ECO:0000256" key="9">
    <source>
        <dbReference type="ARBA" id="ARBA00023128"/>
    </source>
</evidence>
<evidence type="ECO:0000256" key="1">
    <source>
        <dbReference type="ARBA" id="ARBA00001974"/>
    </source>
</evidence>
<keyword evidence="9" id="KW-0496">Mitochondrion</keyword>
<feature type="binding site" evidence="11">
    <location>
        <position position="142"/>
    </location>
    <ligand>
        <name>FAD</name>
        <dbReference type="ChEBI" id="CHEBI:57692"/>
    </ligand>
</feature>
<dbReference type="InterPro" id="IPR017927">
    <property type="entry name" value="FAD-bd_FR_type"/>
</dbReference>
<organism evidence="14 15">
    <name type="scientific">Rhizopus stolonifer</name>
    <name type="common">Rhizopus nigricans</name>
    <dbReference type="NCBI Taxonomy" id="4846"/>
    <lineage>
        <taxon>Eukaryota</taxon>
        <taxon>Fungi</taxon>
        <taxon>Fungi incertae sedis</taxon>
        <taxon>Mucoromycota</taxon>
        <taxon>Mucoromycotina</taxon>
        <taxon>Mucoromycetes</taxon>
        <taxon>Mucorales</taxon>
        <taxon>Mucorineae</taxon>
        <taxon>Rhizopodaceae</taxon>
        <taxon>Rhizopus</taxon>
    </lineage>
</organism>
<feature type="binding site" evidence="11">
    <location>
        <position position="167"/>
    </location>
    <ligand>
        <name>FAD</name>
        <dbReference type="ChEBI" id="CHEBI:57692"/>
    </ligand>
</feature>
<dbReference type="InterPro" id="IPR039261">
    <property type="entry name" value="FNR_nucleotide-bd"/>
</dbReference>
<evidence type="ECO:0000256" key="10">
    <source>
        <dbReference type="ARBA" id="ARBA00047682"/>
    </source>
</evidence>
<evidence type="ECO:0000256" key="7">
    <source>
        <dbReference type="ARBA" id="ARBA00023002"/>
    </source>
</evidence>
<dbReference type="PRINTS" id="PR00371">
    <property type="entry name" value="FPNCR"/>
</dbReference>
<dbReference type="Pfam" id="PF00970">
    <property type="entry name" value="FAD_binding_6"/>
    <property type="match status" value="1"/>
</dbReference>
<dbReference type="Pfam" id="PF00175">
    <property type="entry name" value="NAD_binding_1"/>
    <property type="match status" value="1"/>
</dbReference>
<comment type="cofactor">
    <cofactor evidence="1 11 12">
        <name>FAD</name>
        <dbReference type="ChEBI" id="CHEBI:57692"/>
    </cofactor>
</comment>
<dbReference type="Gene3D" id="2.40.30.10">
    <property type="entry name" value="Translation factors"/>
    <property type="match status" value="1"/>
</dbReference>
<gene>
    <name evidence="14" type="primary">MCR1_2</name>
    <name evidence="14" type="ORF">CU098_006219</name>
</gene>
<accession>A0A367K5J8</accession>
<keyword evidence="5" id="KW-1000">Mitochondrion outer membrane</keyword>
<evidence type="ECO:0000313" key="14">
    <source>
        <dbReference type="EMBL" id="RCH97532.1"/>
    </source>
</evidence>
<dbReference type="SUPFAM" id="SSF63380">
    <property type="entry name" value="Riboflavin synthase domain-like"/>
    <property type="match status" value="1"/>
</dbReference>
<dbReference type="GO" id="GO:0005741">
    <property type="term" value="C:mitochondrial outer membrane"/>
    <property type="evidence" value="ECO:0007669"/>
    <property type="project" value="UniProtKB-SubCell"/>
</dbReference>
<feature type="binding site" evidence="11">
    <location>
        <position position="144"/>
    </location>
    <ligand>
        <name>FAD</name>
        <dbReference type="ChEBI" id="CHEBI:57692"/>
    </ligand>
</feature>
<comment type="similarity">
    <text evidence="3 12">Belongs to the flavoprotein pyridine nucleotide cytochrome reductase family.</text>
</comment>
<comment type="caution">
    <text evidence="14">The sequence shown here is derived from an EMBL/GenBank/DDBJ whole genome shotgun (WGS) entry which is preliminary data.</text>
</comment>
<evidence type="ECO:0000256" key="12">
    <source>
        <dbReference type="RuleBase" id="RU361226"/>
    </source>
</evidence>
<dbReference type="Gene3D" id="3.40.50.80">
    <property type="entry name" value="Nucleotide-binding domain of ferredoxin-NADP reductase (FNR) module"/>
    <property type="match status" value="1"/>
</dbReference>
<keyword evidence="8 12" id="KW-0520">NAD</keyword>
<dbReference type="FunFam" id="2.40.30.10:FF:000032">
    <property type="entry name" value="NADH-cytochrome b5 reductase"/>
    <property type="match status" value="1"/>
</dbReference>
<dbReference type="InterPro" id="IPR017938">
    <property type="entry name" value="Riboflavin_synthase-like_b-brl"/>
</dbReference>
<comment type="subcellular location">
    <subcellularLocation>
        <location evidence="2">Mitochondrion outer membrane</location>
        <topology evidence="2">Single-pass membrane protein</topology>
    </subcellularLocation>
</comment>
<reference evidence="14 15" key="1">
    <citation type="journal article" date="2018" name="G3 (Bethesda)">
        <title>Phylogenetic and Phylogenomic Definition of Rhizopus Species.</title>
        <authorList>
            <person name="Gryganskyi A.P."/>
            <person name="Golan J."/>
            <person name="Dolatabadi S."/>
            <person name="Mondo S."/>
            <person name="Robb S."/>
            <person name="Idnurm A."/>
            <person name="Muszewska A."/>
            <person name="Steczkiewicz K."/>
            <person name="Masonjones S."/>
            <person name="Liao H.L."/>
            <person name="Gajdeczka M.T."/>
            <person name="Anike F."/>
            <person name="Vuek A."/>
            <person name="Anishchenko I.M."/>
            <person name="Voigt K."/>
            <person name="de Hoog G.S."/>
            <person name="Smith M.E."/>
            <person name="Heitman J."/>
            <person name="Vilgalys R."/>
            <person name="Stajich J.E."/>
        </authorList>
    </citation>
    <scope>NUCLEOTIDE SEQUENCE [LARGE SCALE GENOMIC DNA]</scope>
    <source>
        <strain evidence="14 15">LSU 92-RS-03</strain>
    </source>
</reference>
<feature type="binding site" evidence="11">
    <location>
        <position position="143"/>
    </location>
    <ligand>
        <name>FAD</name>
        <dbReference type="ChEBI" id="CHEBI:57692"/>
    </ligand>
</feature>
<evidence type="ECO:0000256" key="8">
    <source>
        <dbReference type="ARBA" id="ARBA00023027"/>
    </source>
</evidence>
<feature type="binding site" evidence="11">
    <location>
        <position position="161"/>
    </location>
    <ligand>
        <name>FAD</name>
        <dbReference type="ChEBI" id="CHEBI:57692"/>
    </ligand>
</feature>
<dbReference type="PANTHER" id="PTHR19370:SF171">
    <property type="entry name" value="NADH-CYTOCHROME B5 REDUCTASE 2"/>
    <property type="match status" value="1"/>
</dbReference>
<keyword evidence="4 11" id="KW-0285">Flavoprotein</keyword>
<dbReference type="InterPro" id="IPR008333">
    <property type="entry name" value="Cbr1-like_FAD-bd_dom"/>
</dbReference>
<dbReference type="STRING" id="4846.A0A367K5J8"/>
<feature type="domain" description="FAD-binding FR-type" evidence="13">
    <location>
        <begin position="90"/>
        <end position="193"/>
    </location>
</feature>
<name>A0A367K5J8_RHIST</name>
<keyword evidence="6 11" id="KW-0274">FAD</keyword>
<dbReference type="PANTHER" id="PTHR19370">
    <property type="entry name" value="NADH-CYTOCHROME B5 REDUCTASE"/>
    <property type="match status" value="1"/>
</dbReference>
<evidence type="ECO:0000256" key="11">
    <source>
        <dbReference type="PIRSR" id="PIRSR601834-1"/>
    </source>
</evidence>
<dbReference type="FunFam" id="3.40.50.80:FF:000009">
    <property type="entry name" value="NADH-cytochrome b5 reductase"/>
    <property type="match status" value="1"/>
</dbReference>
<dbReference type="EC" id="1.6.2.2" evidence="12"/>
<evidence type="ECO:0000259" key="13">
    <source>
        <dbReference type="PROSITE" id="PS51384"/>
    </source>
</evidence>
<dbReference type="OrthoDB" id="432685at2759"/>
<dbReference type="Proteomes" id="UP000253551">
    <property type="component" value="Unassembled WGS sequence"/>
</dbReference>
<evidence type="ECO:0000256" key="4">
    <source>
        <dbReference type="ARBA" id="ARBA00022630"/>
    </source>
</evidence>